<dbReference type="AlphaFoldDB" id="A0A813W2U9"/>
<reference evidence="3" key="1">
    <citation type="submission" date="2021-02" db="EMBL/GenBank/DDBJ databases">
        <authorList>
            <person name="Nowell W R."/>
        </authorList>
    </citation>
    <scope>NUCLEOTIDE SEQUENCE</scope>
</reference>
<dbReference type="Gene3D" id="3.30.710.10">
    <property type="entry name" value="Potassium Channel Kv1.1, Chain A"/>
    <property type="match status" value="1"/>
</dbReference>
<evidence type="ECO:0000313" key="3">
    <source>
        <dbReference type="EMBL" id="CAF0847253.1"/>
    </source>
</evidence>
<dbReference type="EMBL" id="CAJNOU010000071">
    <property type="protein sequence ID" value="CAF0847253.1"/>
    <property type="molecule type" value="Genomic_DNA"/>
</dbReference>
<feature type="region of interest" description="Disordered" evidence="1">
    <location>
        <begin position="465"/>
        <end position="555"/>
    </location>
</feature>
<feature type="region of interest" description="Disordered" evidence="1">
    <location>
        <begin position="408"/>
        <end position="444"/>
    </location>
</feature>
<gene>
    <name evidence="4" type="ORF">FNK824_LOCUS10477</name>
    <name evidence="3" type="ORF">SEV965_LOCUS2915</name>
</gene>
<dbReference type="CDD" id="cd18186">
    <property type="entry name" value="BTB_POZ_ZBTB_KLHL-like"/>
    <property type="match status" value="1"/>
</dbReference>
<sequence length="592" mass="67658">MYASIQTVCGCHGFLLFESIICDRCRSLIPFQLSDESLIDPILTNNMINGVNIKPMPTNKHASNMHVSHQKHYGITTGHVRFRALCPFCNSPTYVLRYFCKRERIYYHLRIQYFGENEFSVYKSIAETQNMNNPDKKETPSDQADTSMSISAEDSITLSGTLSQQPPSTIIYDQTGVHTARDQQIKNEKNLYPFHDIEGDLFDVLRNGLFYDTILQCQDGVKIQTHRCILGGRSSWFRNILGEHHDLETKGEYVLQISIDDVQSDIMNEILNFIYTNRCLISLKNAPDLLTVAKRFELEKLSRQVSEFLIFRLNMDNALEMLVSAHESDSEALKLACIRLINRNAEKIKRTEKWKKFKADYVDLVPELYENRVERPPHIQHTFLPDVFTAPAMMPESVHRLSQLYENPVKQRAPSPKSRFLLPPKQRQKPVAQNPSFQTAHHAHPKEPMIKEATGPFHQRNASTLSSAFGRESPVRKQVANNTGRRPAPPQAAVPPLTRTVNPTVKQPPQTEAYRRPVNVYDKNLALPTNNQKQKTNNNQVSRKSPPSVSVKLSKPISPRQFIEVRQSPTLTETSQDEHITLARVISAESME</sequence>
<dbReference type="EMBL" id="CAJOBE010001174">
    <property type="protein sequence ID" value="CAF3721186.1"/>
    <property type="molecule type" value="Genomic_DNA"/>
</dbReference>
<dbReference type="Pfam" id="PF00651">
    <property type="entry name" value="BTB"/>
    <property type="match status" value="1"/>
</dbReference>
<evidence type="ECO:0000256" key="1">
    <source>
        <dbReference type="SAM" id="MobiDB-lite"/>
    </source>
</evidence>
<dbReference type="Proteomes" id="UP000663889">
    <property type="component" value="Unassembled WGS sequence"/>
</dbReference>
<dbReference type="Gene3D" id="1.25.40.420">
    <property type="match status" value="1"/>
</dbReference>
<organism evidence="3 5">
    <name type="scientific">Rotaria sordida</name>
    <dbReference type="NCBI Taxonomy" id="392033"/>
    <lineage>
        <taxon>Eukaryota</taxon>
        <taxon>Metazoa</taxon>
        <taxon>Spiralia</taxon>
        <taxon>Gnathifera</taxon>
        <taxon>Rotifera</taxon>
        <taxon>Eurotatoria</taxon>
        <taxon>Bdelloidea</taxon>
        <taxon>Philodinida</taxon>
        <taxon>Philodinidae</taxon>
        <taxon>Rotaria</taxon>
    </lineage>
</organism>
<name>A0A813W2U9_9BILA</name>
<dbReference type="InterPro" id="IPR011333">
    <property type="entry name" value="SKP1/BTB/POZ_sf"/>
</dbReference>
<feature type="compositionally biased region" description="Low complexity" evidence="1">
    <location>
        <begin position="529"/>
        <end position="555"/>
    </location>
</feature>
<feature type="region of interest" description="Disordered" evidence="1">
    <location>
        <begin position="130"/>
        <end position="149"/>
    </location>
</feature>
<evidence type="ECO:0000313" key="4">
    <source>
        <dbReference type="EMBL" id="CAF3721186.1"/>
    </source>
</evidence>
<protein>
    <recommendedName>
        <fullName evidence="2">BTB domain-containing protein</fullName>
    </recommendedName>
</protein>
<feature type="compositionally biased region" description="Polar residues" evidence="1">
    <location>
        <begin position="499"/>
        <end position="510"/>
    </location>
</feature>
<evidence type="ECO:0000313" key="5">
    <source>
        <dbReference type="Proteomes" id="UP000663889"/>
    </source>
</evidence>
<feature type="domain" description="BTB" evidence="2">
    <location>
        <begin position="211"/>
        <end position="283"/>
    </location>
</feature>
<dbReference type="Proteomes" id="UP000663874">
    <property type="component" value="Unassembled WGS sequence"/>
</dbReference>
<accession>A0A813W2U9</accession>
<evidence type="ECO:0000259" key="2">
    <source>
        <dbReference type="PROSITE" id="PS50097"/>
    </source>
</evidence>
<comment type="caution">
    <text evidence="3">The sequence shown here is derived from an EMBL/GenBank/DDBJ whole genome shotgun (WGS) entry which is preliminary data.</text>
</comment>
<dbReference type="PANTHER" id="PTHR24413">
    <property type="entry name" value="SPECKLE-TYPE POZ PROTEIN"/>
    <property type="match status" value="1"/>
</dbReference>
<proteinExistence type="predicted"/>
<dbReference type="PROSITE" id="PS50097">
    <property type="entry name" value="BTB"/>
    <property type="match status" value="1"/>
</dbReference>
<dbReference type="SMART" id="SM00225">
    <property type="entry name" value="BTB"/>
    <property type="match status" value="1"/>
</dbReference>
<dbReference type="SUPFAM" id="SSF54695">
    <property type="entry name" value="POZ domain"/>
    <property type="match status" value="1"/>
</dbReference>
<dbReference type="InterPro" id="IPR000210">
    <property type="entry name" value="BTB/POZ_dom"/>
</dbReference>